<evidence type="ECO:0000256" key="7">
    <source>
        <dbReference type="ARBA" id="ARBA00022927"/>
    </source>
</evidence>
<dbReference type="PRINTS" id="PR01853">
    <property type="entry name" value="YAJCTRNLCASE"/>
</dbReference>
<reference evidence="13" key="1">
    <citation type="submission" date="2015-11" db="EMBL/GenBank/DDBJ databases">
        <authorList>
            <person name="Seth-Smith H.M.B."/>
        </authorList>
    </citation>
    <scope>NUCLEOTIDE SEQUENCE [LARGE SCALE GENOMIC DNA]</scope>
    <source>
        <strain evidence="13">2013Ark11</strain>
    </source>
</reference>
<dbReference type="Pfam" id="PF02699">
    <property type="entry name" value="YajC"/>
    <property type="match status" value="1"/>
</dbReference>
<feature type="transmembrane region" description="Helical" evidence="11">
    <location>
        <begin position="26"/>
        <end position="44"/>
    </location>
</feature>
<evidence type="ECO:0000256" key="10">
    <source>
        <dbReference type="ARBA" id="ARBA00023136"/>
    </source>
</evidence>
<dbReference type="PANTHER" id="PTHR33909:SF1">
    <property type="entry name" value="SEC TRANSLOCON ACCESSORY COMPLEX SUBUNIT YAJC"/>
    <property type="match status" value="1"/>
</dbReference>
<dbReference type="AlphaFoldDB" id="A0A0S4M400"/>
<dbReference type="SMART" id="SM01323">
    <property type="entry name" value="YajC"/>
    <property type="match status" value="1"/>
</dbReference>
<keyword evidence="5" id="KW-1003">Cell membrane</keyword>
<comment type="subcellular location">
    <subcellularLocation>
        <location evidence="1">Cell membrane</location>
        <topology evidence="1">Single-pass membrane protein</topology>
    </subcellularLocation>
</comment>
<evidence type="ECO:0000256" key="5">
    <source>
        <dbReference type="ARBA" id="ARBA00022475"/>
    </source>
</evidence>
<dbReference type="PANTHER" id="PTHR33909">
    <property type="entry name" value="SEC TRANSLOCON ACCESSORY COMPLEX SUBUNIT YAJC"/>
    <property type="match status" value="1"/>
</dbReference>
<evidence type="ECO:0000256" key="1">
    <source>
        <dbReference type="ARBA" id="ARBA00004162"/>
    </source>
</evidence>
<protein>
    <recommendedName>
        <fullName evidence="3">Sec translocon accessory complex subunit YajC</fullName>
    </recommendedName>
</protein>
<dbReference type="OrthoDB" id="9800132at2"/>
<keyword evidence="8 11" id="KW-1133">Transmembrane helix</keyword>
<accession>A0A0S4M400</accession>
<dbReference type="RefSeq" id="WP_139057358.1">
    <property type="nucleotide sequence ID" value="NZ_FLSL01000090.1"/>
</dbReference>
<evidence type="ECO:0000256" key="11">
    <source>
        <dbReference type="SAM" id="Phobius"/>
    </source>
</evidence>
<evidence type="ECO:0000256" key="8">
    <source>
        <dbReference type="ARBA" id="ARBA00022989"/>
    </source>
</evidence>
<keyword evidence="7" id="KW-0653">Protein transport</keyword>
<keyword evidence="4" id="KW-0813">Transport</keyword>
<gene>
    <name evidence="12" type="ORF">Ark11_1218</name>
</gene>
<evidence type="ECO:0000256" key="3">
    <source>
        <dbReference type="ARBA" id="ARBA00014962"/>
    </source>
</evidence>
<organism evidence="12 13">
    <name type="scientific">Candidatus Ichthyocystis hellenicum</name>
    <dbReference type="NCBI Taxonomy" id="1561003"/>
    <lineage>
        <taxon>Bacteria</taxon>
        <taxon>Pseudomonadati</taxon>
        <taxon>Pseudomonadota</taxon>
        <taxon>Betaproteobacteria</taxon>
        <taxon>Burkholderiales</taxon>
        <taxon>Candidatus Ichthyocystis</taxon>
    </lineage>
</organism>
<evidence type="ECO:0000313" key="12">
    <source>
        <dbReference type="EMBL" id="CUT18027.1"/>
    </source>
</evidence>
<keyword evidence="10 11" id="KW-0472">Membrane</keyword>
<evidence type="ECO:0000256" key="6">
    <source>
        <dbReference type="ARBA" id="ARBA00022692"/>
    </source>
</evidence>
<dbReference type="GO" id="GO:0015031">
    <property type="term" value="P:protein transport"/>
    <property type="evidence" value="ECO:0007669"/>
    <property type="project" value="UniProtKB-KW"/>
</dbReference>
<dbReference type="STRING" id="1561003.Ark11_1218"/>
<name>A0A0S4M400_9BURK</name>
<evidence type="ECO:0000256" key="2">
    <source>
        <dbReference type="ARBA" id="ARBA00006742"/>
    </source>
</evidence>
<dbReference type="InterPro" id="IPR003849">
    <property type="entry name" value="Preprotein_translocase_YajC"/>
</dbReference>
<sequence length="113" mass="12199">MGFFNDVFAATTVSSSAAAPQQPDPWLNVAFIAAIFAVMYFFVIRPQSKKQKALKEMIESLDVGDEIVTVGGISGIIVKKSETFLDVKIADNVQVCIQKAAVSSLLPKGTLEF</sequence>
<evidence type="ECO:0000256" key="4">
    <source>
        <dbReference type="ARBA" id="ARBA00022448"/>
    </source>
</evidence>
<comment type="similarity">
    <text evidence="2">Belongs to the YajC family.</text>
</comment>
<dbReference type="GO" id="GO:0005886">
    <property type="term" value="C:plasma membrane"/>
    <property type="evidence" value="ECO:0007669"/>
    <property type="project" value="UniProtKB-SubCell"/>
</dbReference>
<keyword evidence="9" id="KW-0811">Translocation</keyword>
<evidence type="ECO:0000256" key="9">
    <source>
        <dbReference type="ARBA" id="ARBA00023010"/>
    </source>
</evidence>
<dbReference type="NCBIfam" id="TIGR00739">
    <property type="entry name" value="yajC"/>
    <property type="match status" value="1"/>
</dbReference>
<proteinExistence type="inferred from homology"/>
<keyword evidence="6 11" id="KW-0812">Transmembrane</keyword>
<dbReference type="Proteomes" id="UP000198651">
    <property type="component" value="Chromosome I"/>
</dbReference>
<evidence type="ECO:0000313" key="13">
    <source>
        <dbReference type="Proteomes" id="UP000198651"/>
    </source>
</evidence>
<dbReference type="EMBL" id="LN906597">
    <property type="protein sequence ID" value="CUT18027.1"/>
    <property type="molecule type" value="Genomic_DNA"/>
</dbReference>
<keyword evidence="13" id="KW-1185">Reference proteome</keyword>